<keyword evidence="2" id="KW-1133">Transmembrane helix</keyword>
<dbReference type="Proteomes" id="UP001055247">
    <property type="component" value="Unassembled WGS sequence"/>
</dbReference>
<dbReference type="EMBL" id="BPQO01000006">
    <property type="protein sequence ID" value="GJD88385.1"/>
    <property type="molecule type" value="Genomic_DNA"/>
</dbReference>
<feature type="region of interest" description="Disordered" evidence="1">
    <location>
        <begin position="43"/>
        <end position="118"/>
    </location>
</feature>
<feature type="compositionally biased region" description="Basic and acidic residues" evidence="1">
    <location>
        <begin position="71"/>
        <end position="80"/>
    </location>
</feature>
<organism evidence="3 4">
    <name type="scientific">Methylobacterium hispanicum</name>
    <dbReference type="NCBI Taxonomy" id="270350"/>
    <lineage>
        <taxon>Bacteria</taxon>
        <taxon>Pseudomonadati</taxon>
        <taxon>Pseudomonadota</taxon>
        <taxon>Alphaproteobacteria</taxon>
        <taxon>Hyphomicrobiales</taxon>
        <taxon>Methylobacteriaceae</taxon>
        <taxon>Methylobacterium</taxon>
    </lineage>
</organism>
<proteinExistence type="predicted"/>
<dbReference type="AlphaFoldDB" id="A0AAV4ZIT3"/>
<keyword evidence="4" id="KW-1185">Reference proteome</keyword>
<reference evidence="3" key="2">
    <citation type="submission" date="2021-08" db="EMBL/GenBank/DDBJ databases">
        <authorList>
            <person name="Tani A."/>
            <person name="Ola A."/>
            <person name="Ogura Y."/>
            <person name="Katsura K."/>
            <person name="Hayashi T."/>
        </authorList>
    </citation>
    <scope>NUCLEOTIDE SEQUENCE</scope>
    <source>
        <strain evidence="3">DSM 16372</strain>
    </source>
</reference>
<evidence type="ECO:0000313" key="4">
    <source>
        <dbReference type="Proteomes" id="UP001055247"/>
    </source>
</evidence>
<keyword evidence="2" id="KW-0472">Membrane</keyword>
<reference evidence="3" key="1">
    <citation type="journal article" date="2016" name="Front. Microbiol.">
        <title>Genome Sequence of the Piezophilic, Mesophilic Sulfate-Reducing Bacterium Desulfovibrio indicus J2T.</title>
        <authorList>
            <person name="Cao J."/>
            <person name="Maignien L."/>
            <person name="Shao Z."/>
            <person name="Alain K."/>
            <person name="Jebbar M."/>
        </authorList>
    </citation>
    <scope>NUCLEOTIDE SEQUENCE</scope>
    <source>
        <strain evidence="3">DSM 16372</strain>
    </source>
</reference>
<protein>
    <recommendedName>
        <fullName evidence="5">Lipoprotein</fullName>
    </recommendedName>
</protein>
<name>A0AAV4ZIT3_9HYPH</name>
<feature type="compositionally biased region" description="Low complexity" evidence="1">
    <location>
        <begin position="56"/>
        <end position="67"/>
    </location>
</feature>
<accession>A0AAV4ZIT3</accession>
<feature type="transmembrane region" description="Helical" evidence="2">
    <location>
        <begin position="20"/>
        <end position="42"/>
    </location>
</feature>
<evidence type="ECO:0008006" key="5">
    <source>
        <dbReference type="Google" id="ProtNLM"/>
    </source>
</evidence>
<sequence length="118" mass="11926">MPHPDNRPHRGLRPRAGGPATALFVAILGVCAAAPLGARFVAPASAQSAASRIDQPTAGTLPPGTTTVNEAHPEAPHKPNDGVSAPRALKPSTAVTPDEGGGRVNPKDHLPGSMRRGG</sequence>
<gene>
    <name evidence="3" type="ORF">BHAOGJBA_1901</name>
</gene>
<evidence type="ECO:0000256" key="2">
    <source>
        <dbReference type="SAM" id="Phobius"/>
    </source>
</evidence>
<comment type="caution">
    <text evidence="3">The sequence shown here is derived from an EMBL/GenBank/DDBJ whole genome shotgun (WGS) entry which is preliminary data.</text>
</comment>
<keyword evidence="2" id="KW-0812">Transmembrane</keyword>
<evidence type="ECO:0000256" key="1">
    <source>
        <dbReference type="SAM" id="MobiDB-lite"/>
    </source>
</evidence>
<evidence type="ECO:0000313" key="3">
    <source>
        <dbReference type="EMBL" id="GJD88385.1"/>
    </source>
</evidence>
<dbReference type="RefSeq" id="WP_238229963.1">
    <property type="nucleotide sequence ID" value="NZ_BPQO01000006.1"/>
</dbReference>